<dbReference type="EMBL" id="JARKNE010000003">
    <property type="protein sequence ID" value="KAK5839642.1"/>
    <property type="molecule type" value="Genomic_DNA"/>
</dbReference>
<dbReference type="PANTHER" id="PTHR32108:SF5">
    <property type="entry name" value="DYNACTIN SUBUNIT 1-LIKE"/>
    <property type="match status" value="1"/>
</dbReference>
<feature type="domain" description="Retrotransposon gag" evidence="1">
    <location>
        <begin position="18"/>
        <end position="96"/>
    </location>
</feature>
<name>A0ABR0QL20_GOSAR</name>
<dbReference type="Proteomes" id="UP001358586">
    <property type="component" value="Chromosome 3"/>
</dbReference>
<accession>A0ABR0QL20</accession>
<evidence type="ECO:0000313" key="3">
    <source>
        <dbReference type="Proteomes" id="UP001358586"/>
    </source>
</evidence>
<protein>
    <recommendedName>
        <fullName evidence="1">Retrotransposon gag domain-containing protein</fullName>
    </recommendedName>
</protein>
<organism evidence="2 3">
    <name type="scientific">Gossypium arboreum</name>
    <name type="common">Tree cotton</name>
    <name type="synonym">Gossypium nanking</name>
    <dbReference type="NCBI Taxonomy" id="29729"/>
    <lineage>
        <taxon>Eukaryota</taxon>
        <taxon>Viridiplantae</taxon>
        <taxon>Streptophyta</taxon>
        <taxon>Embryophyta</taxon>
        <taxon>Tracheophyta</taxon>
        <taxon>Spermatophyta</taxon>
        <taxon>Magnoliopsida</taxon>
        <taxon>eudicotyledons</taxon>
        <taxon>Gunneridae</taxon>
        <taxon>Pentapetalae</taxon>
        <taxon>rosids</taxon>
        <taxon>malvids</taxon>
        <taxon>Malvales</taxon>
        <taxon>Malvaceae</taxon>
        <taxon>Malvoideae</taxon>
        <taxon>Gossypium</taxon>
    </lineage>
</organism>
<evidence type="ECO:0000313" key="2">
    <source>
        <dbReference type="EMBL" id="KAK5839642.1"/>
    </source>
</evidence>
<keyword evidence="3" id="KW-1185">Reference proteome</keyword>
<comment type="caution">
    <text evidence="2">The sequence shown here is derived from an EMBL/GenBank/DDBJ whole genome shotgun (WGS) entry which is preliminary data.</text>
</comment>
<reference evidence="2 3" key="1">
    <citation type="submission" date="2023-03" db="EMBL/GenBank/DDBJ databases">
        <title>WGS of Gossypium arboreum.</title>
        <authorList>
            <person name="Yu D."/>
        </authorList>
    </citation>
    <scope>NUCLEOTIDE SEQUENCE [LARGE SCALE GENOMIC DNA]</scope>
    <source>
        <tissue evidence="2">Leaf</tissue>
    </source>
</reference>
<gene>
    <name evidence="2" type="ORF">PVK06_008458</name>
</gene>
<evidence type="ECO:0000259" key="1">
    <source>
        <dbReference type="Pfam" id="PF03732"/>
    </source>
</evidence>
<dbReference type="InterPro" id="IPR005162">
    <property type="entry name" value="Retrotrans_gag_dom"/>
</dbReference>
<sequence length="232" mass="26594">MTGYVNNDQLLIHCFQDSLVGSAAKWYNKLNRAKINSWKDLARAFMKQYGHVTDMAPDRITLQNMEKKQSESFRQYAQRWREVATQVQPPLLEKETSMLFVNTLKAPFITHMVGNATMSFSDIEMSGEMIENAIRSGKIDAGESAKRSTLRNSENEVNIVSMPSKLLNIGQPRIVTTSYQSSSRQESNSRPNTERLRFIPISMSYKELYHNLFDVNVVSPFYSKPVQPPFPK</sequence>
<dbReference type="Pfam" id="PF03732">
    <property type="entry name" value="Retrotrans_gag"/>
    <property type="match status" value="1"/>
</dbReference>
<dbReference type="PANTHER" id="PTHR32108">
    <property type="entry name" value="DNA-DIRECTED RNA POLYMERASE SUBUNIT ALPHA"/>
    <property type="match status" value="1"/>
</dbReference>
<proteinExistence type="predicted"/>